<name>A0A9W6N548_9HYPH</name>
<reference evidence="1" key="2">
    <citation type="submission" date="2023-01" db="EMBL/GenBank/DDBJ databases">
        <authorList>
            <person name="Sun Q."/>
            <person name="Evtushenko L."/>
        </authorList>
    </citation>
    <scope>NUCLEOTIDE SEQUENCE</scope>
    <source>
        <strain evidence="1">VKM B-2555</strain>
    </source>
</reference>
<dbReference type="AlphaFoldDB" id="A0A9W6N548"/>
<keyword evidence="2" id="KW-1185">Reference proteome</keyword>
<evidence type="ECO:0000313" key="1">
    <source>
        <dbReference type="EMBL" id="GLK77998.1"/>
    </source>
</evidence>
<comment type="caution">
    <text evidence="1">The sequence shown here is derived from an EMBL/GenBank/DDBJ whole genome shotgun (WGS) entry which is preliminary data.</text>
</comment>
<dbReference type="EMBL" id="BSFK01000016">
    <property type="protein sequence ID" value="GLK77998.1"/>
    <property type="molecule type" value="Genomic_DNA"/>
</dbReference>
<gene>
    <name evidence="1" type="ORF">GCM10008171_32520</name>
</gene>
<dbReference type="Proteomes" id="UP001143364">
    <property type="component" value="Unassembled WGS sequence"/>
</dbReference>
<dbReference type="RefSeq" id="WP_271205821.1">
    <property type="nucleotide sequence ID" value="NZ_BSFK01000016.1"/>
</dbReference>
<sequence length="152" mass="15873">MTAAADAHDMTPAEACAEARKIAAEVGPEARLWIRLETDQRRAGGVGMTLYPFGIVRGDEDLKVTDGTFRGAFAKVRAELAGAAAKRAAVTIRKLALAIIDKADGGAVTELDLLASFNAGEIAQYGEAACAEATRLAGNAPFSIVRRAERAA</sequence>
<evidence type="ECO:0000313" key="2">
    <source>
        <dbReference type="Proteomes" id="UP001143364"/>
    </source>
</evidence>
<organism evidence="1 2">
    <name type="scientific">Methylopila jiangsuensis</name>
    <dbReference type="NCBI Taxonomy" id="586230"/>
    <lineage>
        <taxon>Bacteria</taxon>
        <taxon>Pseudomonadati</taxon>
        <taxon>Pseudomonadota</taxon>
        <taxon>Alphaproteobacteria</taxon>
        <taxon>Hyphomicrobiales</taxon>
        <taxon>Methylopilaceae</taxon>
        <taxon>Methylopila</taxon>
    </lineage>
</organism>
<accession>A0A9W6N548</accession>
<protein>
    <submittedName>
        <fullName evidence="1">Uncharacterized protein</fullName>
    </submittedName>
</protein>
<reference evidence="1" key="1">
    <citation type="journal article" date="2014" name="Int. J. Syst. Evol. Microbiol.">
        <title>Complete genome sequence of Corynebacterium casei LMG S-19264T (=DSM 44701T), isolated from a smear-ripened cheese.</title>
        <authorList>
            <consortium name="US DOE Joint Genome Institute (JGI-PGF)"/>
            <person name="Walter F."/>
            <person name="Albersmeier A."/>
            <person name="Kalinowski J."/>
            <person name="Ruckert C."/>
        </authorList>
    </citation>
    <scope>NUCLEOTIDE SEQUENCE</scope>
    <source>
        <strain evidence="1">VKM B-2555</strain>
    </source>
</reference>
<proteinExistence type="predicted"/>